<dbReference type="AlphaFoldDB" id="A0A6I2MN99"/>
<proteinExistence type="predicted"/>
<evidence type="ECO:0000313" key="2">
    <source>
        <dbReference type="Proteomes" id="UP000443153"/>
    </source>
</evidence>
<name>A0A6I2MN99_9FLAO</name>
<sequence>MLKFFKVGFWFLIPFFFISNTDSETIRFQFKEQTGIGMDADKVFEELLKGKVIFETNKGLTIQGEPFTSVSLKFMKGDRQMEFLIKEKDDPIGLRTGEYQLPSHFNGLLNNYDGVFGYADIKVLGEEPLFAKKGKLVFTQIDDKNIKGYMNVVFKDNNSRELFVNGDFHAVNTKDN</sequence>
<comment type="caution">
    <text evidence="1">The sequence shown here is derived from an EMBL/GenBank/DDBJ whole genome shotgun (WGS) entry which is preliminary data.</text>
</comment>
<dbReference type="EMBL" id="WKJH01000005">
    <property type="protein sequence ID" value="MRX64179.1"/>
    <property type="molecule type" value="Genomic_DNA"/>
</dbReference>
<reference evidence="1 2" key="1">
    <citation type="submission" date="2019-11" db="EMBL/GenBank/DDBJ databases">
        <title>Maribacter lutea sp. nov., a marine bacterium isolated from intertidal sand.</title>
        <authorList>
            <person name="Liu A."/>
        </authorList>
    </citation>
    <scope>NUCLEOTIDE SEQUENCE [LARGE SCALE GENOMIC DNA]</scope>
    <source>
        <strain evidence="1 2">RZ05</strain>
    </source>
</reference>
<protein>
    <submittedName>
        <fullName evidence="1">Uncharacterized protein</fullName>
    </submittedName>
</protein>
<organism evidence="1 2">
    <name type="scientific">Maribacter luteus</name>
    <dbReference type="NCBI Taxonomy" id="2594478"/>
    <lineage>
        <taxon>Bacteria</taxon>
        <taxon>Pseudomonadati</taxon>
        <taxon>Bacteroidota</taxon>
        <taxon>Flavobacteriia</taxon>
        <taxon>Flavobacteriales</taxon>
        <taxon>Flavobacteriaceae</taxon>
        <taxon>Maribacter</taxon>
    </lineage>
</organism>
<dbReference type="RefSeq" id="WP_154365774.1">
    <property type="nucleotide sequence ID" value="NZ_WKJH01000005.1"/>
</dbReference>
<evidence type="ECO:0000313" key="1">
    <source>
        <dbReference type="EMBL" id="MRX64179.1"/>
    </source>
</evidence>
<accession>A0A6I2MN99</accession>
<gene>
    <name evidence="1" type="ORF">GJ691_08355</name>
</gene>
<dbReference type="Proteomes" id="UP000443153">
    <property type="component" value="Unassembled WGS sequence"/>
</dbReference>
<keyword evidence="2" id="KW-1185">Reference proteome</keyword>
<dbReference type="OrthoDB" id="1177807at2"/>